<organism evidence="2 3">
    <name type="scientific">Lacticaseibacillus manihotivorans DSM 13343 = JCM 12514</name>
    <dbReference type="NCBI Taxonomy" id="1423769"/>
    <lineage>
        <taxon>Bacteria</taxon>
        <taxon>Bacillati</taxon>
        <taxon>Bacillota</taxon>
        <taxon>Bacilli</taxon>
        <taxon>Lactobacillales</taxon>
        <taxon>Lactobacillaceae</taxon>
        <taxon>Lacticaseibacillus</taxon>
    </lineage>
</organism>
<dbReference type="EMBL" id="AZEU01000217">
    <property type="protein sequence ID" value="KRL42771.1"/>
    <property type="molecule type" value="Genomic_DNA"/>
</dbReference>
<accession>A0A0R1QNQ3</accession>
<dbReference type="PATRIC" id="fig|1423769.4.peg.1944"/>
<feature type="transmembrane region" description="Helical" evidence="1">
    <location>
        <begin position="42"/>
        <end position="69"/>
    </location>
</feature>
<feature type="transmembrane region" description="Helical" evidence="1">
    <location>
        <begin position="12"/>
        <end position="30"/>
    </location>
</feature>
<gene>
    <name evidence="2" type="ORF">FD01_GL001816</name>
</gene>
<keyword evidence="1" id="KW-0812">Transmembrane</keyword>
<feature type="transmembrane region" description="Helical" evidence="1">
    <location>
        <begin position="116"/>
        <end position="140"/>
    </location>
</feature>
<dbReference type="Proteomes" id="UP000051790">
    <property type="component" value="Unassembled WGS sequence"/>
</dbReference>
<dbReference type="AlphaFoldDB" id="A0A0R1QNQ3"/>
<dbReference type="RefSeq" id="WP_056964406.1">
    <property type="nucleotide sequence ID" value="NZ_AZEU01000217.1"/>
</dbReference>
<evidence type="ECO:0000313" key="3">
    <source>
        <dbReference type="Proteomes" id="UP000051790"/>
    </source>
</evidence>
<evidence type="ECO:0000313" key="2">
    <source>
        <dbReference type="EMBL" id="KRL42771.1"/>
    </source>
</evidence>
<evidence type="ECO:0008006" key="4">
    <source>
        <dbReference type="Google" id="ProtNLM"/>
    </source>
</evidence>
<keyword evidence="1" id="KW-0472">Membrane</keyword>
<name>A0A0R1QNQ3_9LACO</name>
<keyword evidence="3" id="KW-1185">Reference proteome</keyword>
<protein>
    <recommendedName>
        <fullName evidence="4">DUF2975 domain-containing protein</fullName>
    </recommendedName>
</protein>
<proteinExistence type="predicted"/>
<dbReference type="Pfam" id="PF11188">
    <property type="entry name" value="DUF2975"/>
    <property type="match status" value="1"/>
</dbReference>
<keyword evidence="1" id="KW-1133">Transmembrane helix</keyword>
<feature type="transmembrane region" description="Helical" evidence="1">
    <location>
        <begin position="89"/>
        <end position="110"/>
    </location>
</feature>
<comment type="caution">
    <text evidence="2">The sequence shown here is derived from an EMBL/GenBank/DDBJ whole genome shotgun (WGS) entry which is preliminary data.</text>
</comment>
<sequence length="158" mass="17695">MKLKIWSLKIMLGLAGLVIGVFALMLFWRLPRGLTVAYHQAGTAWLMTIGIYVAVVCFFGAIVFAWHLLKRVKTDTAFSWLAVRNLRQLKWATTGMFIGLIGIMPEFYVITQFEDAPGLCLIGSGIVALPLMVTIFLAILQALWTKALNYKVENDLTI</sequence>
<dbReference type="InterPro" id="IPR021354">
    <property type="entry name" value="DUF2975"/>
</dbReference>
<reference evidence="2 3" key="1">
    <citation type="journal article" date="2015" name="Genome Announc.">
        <title>Expanding the biotechnology potential of lactobacilli through comparative genomics of 213 strains and associated genera.</title>
        <authorList>
            <person name="Sun Z."/>
            <person name="Harris H.M."/>
            <person name="McCann A."/>
            <person name="Guo C."/>
            <person name="Argimon S."/>
            <person name="Zhang W."/>
            <person name="Yang X."/>
            <person name="Jeffery I.B."/>
            <person name="Cooney J.C."/>
            <person name="Kagawa T.F."/>
            <person name="Liu W."/>
            <person name="Song Y."/>
            <person name="Salvetti E."/>
            <person name="Wrobel A."/>
            <person name="Rasinkangas P."/>
            <person name="Parkhill J."/>
            <person name="Rea M.C."/>
            <person name="O'Sullivan O."/>
            <person name="Ritari J."/>
            <person name="Douillard F.P."/>
            <person name="Paul Ross R."/>
            <person name="Yang R."/>
            <person name="Briner A.E."/>
            <person name="Felis G.E."/>
            <person name="de Vos W.M."/>
            <person name="Barrangou R."/>
            <person name="Klaenhammer T.R."/>
            <person name="Caufield P.W."/>
            <person name="Cui Y."/>
            <person name="Zhang H."/>
            <person name="O'Toole P.W."/>
        </authorList>
    </citation>
    <scope>NUCLEOTIDE SEQUENCE [LARGE SCALE GENOMIC DNA]</scope>
    <source>
        <strain evidence="2 3">DSM 13343</strain>
    </source>
</reference>
<dbReference type="OrthoDB" id="1100174at2"/>
<evidence type="ECO:0000256" key="1">
    <source>
        <dbReference type="SAM" id="Phobius"/>
    </source>
</evidence>